<dbReference type="Gene3D" id="1.20.1440.40">
    <property type="entry name" value="YqcC-like"/>
    <property type="match status" value="1"/>
</dbReference>
<protein>
    <submittedName>
        <fullName evidence="2">YqcC family protein</fullName>
    </submittedName>
</protein>
<name>A0A7V7GNE5_9GAMM</name>
<sequence>MAQALIDLERELRALQMWTVEPPDARRLASGEPFCVDTLDFEEWLQWVFVPRMSDLIAQRGLLPGAAQLAPMGEQAFVHLGRRQQPLLLLLARIDQLSRQLT</sequence>
<dbReference type="SUPFAM" id="SSF158452">
    <property type="entry name" value="YqcC-like"/>
    <property type="match status" value="1"/>
</dbReference>
<accession>A0A7V7GNE5</accession>
<dbReference type="PIRSF" id="PIRSF006257">
    <property type="entry name" value="UCP006257"/>
    <property type="match status" value="1"/>
</dbReference>
<dbReference type="InterPro" id="IPR036814">
    <property type="entry name" value="YqcC-like_sf"/>
</dbReference>
<reference evidence="2 3" key="1">
    <citation type="submission" date="2018-07" db="EMBL/GenBank/DDBJ databases">
        <title>Pseudomonas laoshanensis sp. nov., isolated from soil.</title>
        <authorList>
            <person name="Sun J."/>
            <person name="Yu L."/>
            <person name="Wang M."/>
            <person name="Zhang C."/>
        </authorList>
    </citation>
    <scope>NUCLEOTIDE SEQUENCE [LARGE SCALE GENOMIC DNA]</scope>
    <source>
        <strain evidence="2 3">Y22</strain>
    </source>
</reference>
<dbReference type="Pfam" id="PF04287">
    <property type="entry name" value="DUF446"/>
    <property type="match status" value="1"/>
</dbReference>
<dbReference type="PANTHER" id="PTHR39586">
    <property type="entry name" value="CYTOPLASMIC PROTEIN-RELATED"/>
    <property type="match status" value="1"/>
</dbReference>
<dbReference type="OrthoDB" id="8794567at2"/>
<proteinExistence type="predicted"/>
<dbReference type="InterPro" id="IPR023376">
    <property type="entry name" value="YqcC-like_dom"/>
</dbReference>
<dbReference type="Proteomes" id="UP000463138">
    <property type="component" value="Unassembled WGS sequence"/>
</dbReference>
<comment type="caution">
    <text evidence="2">The sequence shown here is derived from an EMBL/GenBank/DDBJ whole genome shotgun (WGS) entry which is preliminary data.</text>
</comment>
<keyword evidence="3" id="KW-1185">Reference proteome</keyword>
<dbReference type="AlphaFoldDB" id="A0A7V7GNE5"/>
<feature type="domain" description="YqcC-like" evidence="1">
    <location>
        <begin position="2"/>
        <end position="97"/>
    </location>
</feature>
<dbReference type="InterPro" id="IPR007384">
    <property type="entry name" value="UCP006257"/>
</dbReference>
<evidence type="ECO:0000259" key="1">
    <source>
        <dbReference type="Pfam" id="PF04287"/>
    </source>
</evidence>
<dbReference type="EMBL" id="QOVF01000010">
    <property type="protein sequence ID" value="KAA0690512.1"/>
    <property type="molecule type" value="Genomic_DNA"/>
</dbReference>
<evidence type="ECO:0000313" key="2">
    <source>
        <dbReference type="EMBL" id="KAA0690512.1"/>
    </source>
</evidence>
<dbReference type="PANTHER" id="PTHR39586:SF1">
    <property type="entry name" value="CYTOPLASMIC PROTEIN"/>
    <property type="match status" value="1"/>
</dbReference>
<dbReference type="GO" id="GO:0044010">
    <property type="term" value="P:single-species biofilm formation"/>
    <property type="evidence" value="ECO:0007669"/>
    <property type="project" value="TreeGrafter"/>
</dbReference>
<organism evidence="2 3">
    <name type="scientific">Halopseudomonas laoshanensis</name>
    <dbReference type="NCBI Taxonomy" id="2268758"/>
    <lineage>
        <taxon>Bacteria</taxon>
        <taxon>Pseudomonadati</taxon>
        <taxon>Pseudomonadota</taxon>
        <taxon>Gammaproteobacteria</taxon>
        <taxon>Pseudomonadales</taxon>
        <taxon>Pseudomonadaceae</taxon>
        <taxon>Halopseudomonas</taxon>
    </lineage>
</organism>
<evidence type="ECO:0000313" key="3">
    <source>
        <dbReference type="Proteomes" id="UP000463138"/>
    </source>
</evidence>
<gene>
    <name evidence="2" type="ORF">DT594_17840</name>
</gene>